<reference evidence="2 3" key="1">
    <citation type="journal article" date="2020" name="Int. J. Syst. Evol. Microbiol.">
        <title>Reclassification of Streptomyces castelarensis and Streptomyces sporoclivatus as later heterotypic synonyms of Streptomyces antimycoticus.</title>
        <authorList>
            <person name="Komaki H."/>
            <person name="Tamura T."/>
        </authorList>
    </citation>
    <scope>NUCLEOTIDE SEQUENCE [LARGE SCALE GENOMIC DNA]</scope>
    <source>
        <strain evidence="2 3">NBRC 100767</strain>
    </source>
</reference>
<dbReference type="Proteomes" id="UP000463951">
    <property type="component" value="Chromosome"/>
</dbReference>
<sequence length="50" mass="5180">MADATSTEDITDQADIPALPEPHVRERPAHNVSGGLALLGAWPDSRAASA</sequence>
<evidence type="ECO:0000256" key="1">
    <source>
        <dbReference type="SAM" id="MobiDB-lite"/>
    </source>
</evidence>
<gene>
    <name evidence="2" type="ORF">SSPO_040080</name>
</gene>
<evidence type="ECO:0000313" key="3">
    <source>
        <dbReference type="Proteomes" id="UP000463951"/>
    </source>
</evidence>
<evidence type="ECO:0000313" key="2">
    <source>
        <dbReference type="EMBL" id="BBJ41290.1"/>
    </source>
</evidence>
<feature type="region of interest" description="Disordered" evidence="1">
    <location>
        <begin position="1"/>
        <end position="37"/>
    </location>
</feature>
<organism evidence="2 3">
    <name type="scientific">Streptomyces antimycoticus</name>
    <dbReference type="NCBI Taxonomy" id="68175"/>
    <lineage>
        <taxon>Bacteria</taxon>
        <taxon>Bacillati</taxon>
        <taxon>Actinomycetota</taxon>
        <taxon>Actinomycetes</taxon>
        <taxon>Kitasatosporales</taxon>
        <taxon>Streptomycetaceae</taxon>
        <taxon>Streptomyces</taxon>
        <taxon>Streptomyces violaceusniger group</taxon>
    </lineage>
</organism>
<dbReference type="AlphaFoldDB" id="A0A499ULK0"/>
<dbReference type="EMBL" id="AP019620">
    <property type="protein sequence ID" value="BBJ41290.1"/>
    <property type="molecule type" value="Genomic_DNA"/>
</dbReference>
<accession>A0A499ULK0</accession>
<proteinExistence type="predicted"/>
<name>A0A499ULK0_9ACTN</name>
<protein>
    <submittedName>
        <fullName evidence="2">Uncharacterized protein</fullName>
    </submittedName>
</protein>